<name>A0A2T1GGL0_9CYAN</name>
<evidence type="ECO:0000313" key="1">
    <source>
        <dbReference type="EMBL" id="PSB56801.1"/>
    </source>
</evidence>
<comment type="caution">
    <text evidence="1">The sequence shown here is derived from an EMBL/GenBank/DDBJ whole genome shotgun (WGS) entry which is preliminary data.</text>
</comment>
<dbReference type="EMBL" id="PVWO01000107">
    <property type="protein sequence ID" value="PSB56801.1"/>
    <property type="molecule type" value="Genomic_DNA"/>
</dbReference>
<reference evidence="1 2" key="1">
    <citation type="submission" date="2018-03" db="EMBL/GenBank/DDBJ databases">
        <title>The ancient ancestry and fast evolution of plastids.</title>
        <authorList>
            <person name="Moore K.R."/>
            <person name="Magnabosco C."/>
            <person name="Momper L."/>
            <person name="Gold D.A."/>
            <person name="Bosak T."/>
            <person name="Fournier G.P."/>
        </authorList>
    </citation>
    <scope>NUCLEOTIDE SEQUENCE [LARGE SCALE GENOMIC DNA]</scope>
    <source>
        <strain evidence="1 2">CCALA 037</strain>
    </source>
</reference>
<evidence type="ECO:0000313" key="2">
    <source>
        <dbReference type="Proteomes" id="UP000238937"/>
    </source>
</evidence>
<gene>
    <name evidence="1" type="ORF">C7B77_10610</name>
</gene>
<accession>A0A2T1GGL0</accession>
<protein>
    <submittedName>
        <fullName evidence="1">Uncharacterized protein</fullName>
    </submittedName>
</protein>
<dbReference type="AlphaFoldDB" id="A0A2T1GGL0"/>
<dbReference type="Proteomes" id="UP000238937">
    <property type="component" value="Unassembled WGS sequence"/>
</dbReference>
<sequence length="85" mass="9904">MGLAIDRVQSTLHKFLGDRQDSQDFRFGYRTNTTLSTFLYTNVKGDPDIYFQKVKILGNNVTKVNFSVNNIEIKYYRVLRGNFTT</sequence>
<proteinExistence type="predicted"/>
<keyword evidence="2" id="KW-1185">Reference proteome</keyword>
<organism evidence="1 2">
    <name type="scientific">Chamaesiphon polymorphus CCALA 037</name>
    <dbReference type="NCBI Taxonomy" id="2107692"/>
    <lineage>
        <taxon>Bacteria</taxon>
        <taxon>Bacillati</taxon>
        <taxon>Cyanobacteriota</taxon>
        <taxon>Cyanophyceae</taxon>
        <taxon>Gomontiellales</taxon>
        <taxon>Chamaesiphonaceae</taxon>
        <taxon>Chamaesiphon</taxon>
    </lineage>
</organism>